<evidence type="ECO:0000259" key="8">
    <source>
        <dbReference type="Pfam" id="PF04389"/>
    </source>
</evidence>
<dbReference type="GeneID" id="85491686"/>
<feature type="chain" id="PRO_5041486736" description="Peptide hydrolase" evidence="7">
    <location>
        <begin position="19"/>
        <end position="489"/>
    </location>
</feature>
<keyword evidence="10" id="KW-1185">Reference proteome</keyword>
<dbReference type="InterPro" id="IPR007484">
    <property type="entry name" value="Peptidase_M28"/>
</dbReference>
<dbReference type="GO" id="GO:0046872">
    <property type="term" value="F:metal ion binding"/>
    <property type="evidence" value="ECO:0007669"/>
    <property type="project" value="UniProtKB-KW"/>
</dbReference>
<dbReference type="GO" id="GO:0008235">
    <property type="term" value="F:metalloexopeptidase activity"/>
    <property type="evidence" value="ECO:0007669"/>
    <property type="project" value="InterPro"/>
</dbReference>
<keyword evidence="4 7" id="KW-0479">Metal-binding</keyword>
<dbReference type="GO" id="GO:0006508">
    <property type="term" value="P:proteolysis"/>
    <property type="evidence" value="ECO:0007669"/>
    <property type="project" value="UniProtKB-KW"/>
</dbReference>
<gene>
    <name evidence="9" type="ORF">CcaverHIS019_0105330</name>
</gene>
<dbReference type="Proteomes" id="UP001233271">
    <property type="component" value="Chromosome 1"/>
</dbReference>
<keyword evidence="3 7" id="KW-0645">Protease</keyword>
<dbReference type="EC" id="3.4.-.-" evidence="7"/>
<comment type="similarity">
    <text evidence="2">Belongs to the peptidase M28 family. M28B subfamily.</text>
</comment>
<name>A0AA48L066_9TREE</name>
<dbReference type="Gene3D" id="3.40.630.10">
    <property type="entry name" value="Zn peptidases"/>
    <property type="match status" value="1"/>
</dbReference>
<evidence type="ECO:0000313" key="9">
    <source>
        <dbReference type="EMBL" id="BEI87815.1"/>
    </source>
</evidence>
<protein>
    <recommendedName>
        <fullName evidence="7">Peptide hydrolase</fullName>
        <ecNumber evidence="7">3.4.-.-</ecNumber>
    </recommendedName>
</protein>
<proteinExistence type="inferred from homology"/>
<evidence type="ECO:0000256" key="2">
    <source>
        <dbReference type="ARBA" id="ARBA00005634"/>
    </source>
</evidence>
<dbReference type="PANTHER" id="PTHR12147">
    <property type="entry name" value="METALLOPEPTIDASE M28 FAMILY MEMBER"/>
    <property type="match status" value="1"/>
</dbReference>
<evidence type="ECO:0000256" key="6">
    <source>
        <dbReference type="ARBA" id="ARBA00022833"/>
    </source>
</evidence>
<comment type="cofactor">
    <cofactor evidence="1">
        <name>Zn(2+)</name>
        <dbReference type="ChEBI" id="CHEBI:29105"/>
    </cofactor>
</comment>
<evidence type="ECO:0000256" key="5">
    <source>
        <dbReference type="ARBA" id="ARBA00022801"/>
    </source>
</evidence>
<evidence type="ECO:0000256" key="7">
    <source>
        <dbReference type="RuleBase" id="RU361240"/>
    </source>
</evidence>
<dbReference type="AlphaFoldDB" id="A0AA48L066"/>
<keyword evidence="6 7" id="KW-0862">Zinc</keyword>
<evidence type="ECO:0000256" key="4">
    <source>
        <dbReference type="ARBA" id="ARBA00022723"/>
    </source>
</evidence>
<keyword evidence="7" id="KW-0732">Signal</keyword>
<evidence type="ECO:0000313" key="10">
    <source>
        <dbReference type="Proteomes" id="UP001233271"/>
    </source>
</evidence>
<evidence type="ECO:0000256" key="3">
    <source>
        <dbReference type="ARBA" id="ARBA00022670"/>
    </source>
</evidence>
<evidence type="ECO:0000256" key="1">
    <source>
        <dbReference type="ARBA" id="ARBA00001947"/>
    </source>
</evidence>
<dbReference type="KEGG" id="ccac:CcaHIS019_0105330"/>
<reference evidence="9" key="1">
    <citation type="journal article" date="2023" name="BMC Genomics">
        <title>Chromosome-level genome assemblies of Cutaneotrichosporon spp. (Trichosporonales, Basidiomycota) reveal imbalanced evolution between nucleotide sequences and chromosome synteny.</title>
        <authorList>
            <person name="Kobayashi Y."/>
            <person name="Kayamori A."/>
            <person name="Aoki K."/>
            <person name="Shiwa Y."/>
            <person name="Matsutani M."/>
            <person name="Fujita N."/>
            <person name="Sugita T."/>
            <person name="Iwasaki W."/>
            <person name="Tanaka N."/>
            <person name="Takashima M."/>
        </authorList>
    </citation>
    <scope>NUCLEOTIDE SEQUENCE</scope>
    <source>
        <strain evidence="9">HIS019</strain>
    </source>
</reference>
<keyword evidence="5 7" id="KW-0378">Hydrolase</keyword>
<dbReference type="RefSeq" id="XP_060453081.1">
    <property type="nucleotide sequence ID" value="XM_060601378.1"/>
</dbReference>
<dbReference type="SUPFAM" id="SSF53187">
    <property type="entry name" value="Zn-dependent exopeptidases"/>
    <property type="match status" value="1"/>
</dbReference>
<feature type="domain" description="Peptidase M28" evidence="8">
    <location>
        <begin position="283"/>
        <end position="475"/>
    </location>
</feature>
<feature type="signal peptide" evidence="7">
    <location>
        <begin position="1"/>
        <end position="18"/>
    </location>
</feature>
<sequence length="489" mass="53437">MLIPFLTSLLSILPTARADSLFVTPSAPSGAHPHCFATSYRGHYAGLHAYLLSEDCTSAALNTRFESATLVRLGTEGRRIVWVGASNALPSTHRDMLAAWETIDNIASSLLSSQHEDGQTLFSTESFQVSLDRLPTLVHASESGLYLSVPSSILPVLDTFLPAHLRPVAFPPHPLALPSTSGNRWGIPAEKAEHLTNIAKNLRFDPKIAAIASTISAKEILEDVRYLTGEREDSDIESRHSFHPDIINALIWVRREMRALGIDCSPYRHEEGFAPGLLCSIYPESDSEEQVIISAHIDSRGTFGSLRAPGANDDGSGSAHLLAIARAISQHNVTFEHPVTFAFFTGEEQGLVMSNHFAHTLKKENVSVQLNLQADMLGYRLPGEPLQLALPATIDLPEASYLVANISQLYAPELVVGRTAACCSDHQSFLQHGFPATQVFERNGWIADPMYHNSGDLSDREGYDAEQIKSIAKVTMATVFEVAGWRHGK</sequence>
<dbReference type="EMBL" id="AP028212">
    <property type="protein sequence ID" value="BEI87815.1"/>
    <property type="molecule type" value="Genomic_DNA"/>
</dbReference>
<dbReference type="InterPro" id="IPR045175">
    <property type="entry name" value="M28_fam"/>
</dbReference>
<dbReference type="PANTHER" id="PTHR12147:SF26">
    <property type="entry name" value="PEPTIDASE M28 DOMAIN-CONTAINING PROTEIN"/>
    <property type="match status" value="1"/>
</dbReference>
<accession>A0AA48L066</accession>
<dbReference type="Pfam" id="PF04389">
    <property type="entry name" value="Peptidase_M28"/>
    <property type="match status" value="1"/>
</dbReference>
<organism evidence="9 10">
    <name type="scientific">Cutaneotrichosporon cavernicola</name>
    <dbReference type="NCBI Taxonomy" id="279322"/>
    <lineage>
        <taxon>Eukaryota</taxon>
        <taxon>Fungi</taxon>
        <taxon>Dikarya</taxon>
        <taxon>Basidiomycota</taxon>
        <taxon>Agaricomycotina</taxon>
        <taxon>Tremellomycetes</taxon>
        <taxon>Trichosporonales</taxon>
        <taxon>Trichosporonaceae</taxon>
        <taxon>Cutaneotrichosporon</taxon>
    </lineage>
</organism>